<keyword evidence="10" id="KW-1185">Reference proteome</keyword>
<evidence type="ECO:0000256" key="5">
    <source>
        <dbReference type="ARBA" id="ARBA00022989"/>
    </source>
</evidence>
<keyword evidence="8" id="KW-0328">Glycosyltransferase</keyword>
<accession>A0ABT4TKJ6</accession>
<keyword evidence="8" id="KW-1003">Cell membrane</keyword>
<evidence type="ECO:0000256" key="6">
    <source>
        <dbReference type="ARBA" id="ARBA00023136"/>
    </source>
</evidence>
<name>A0ABT4TKJ6_9ACTN</name>
<evidence type="ECO:0000256" key="1">
    <source>
        <dbReference type="ARBA" id="ARBA00004141"/>
    </source>
</evidence>
<comment type="pathway">
    <text evidence="2 8">Cell wall biogenesis; peptidoglycan biosynthesis.</text>
</comment>
<dbReference type="EC" id="2.4.99.28" evidence="8"/>
<organism evidence="9 10">
    <name type="scientific">Nocardiopsis suaedae</name>
    <dbReference type="NCBI Taxonomy" id="3018444"/>
    <lineage>
        <taxon>Bacteria</taxon>
        <taxon>Bacillati</taxon>
        <taxon>Actinomycetota</taxon>
        <taxon>Actinomycetes</taxon>
        <taxon>Streptosporangiales</taxon>
        <taxon>Nocardiopsidaceae</taxon>
        <taxon>Nocardiopsis</taxon>
    </lineage>
</organism>
<feature type="transmembrane region" description="Helical" evidence="8">
    <location>
        <begin position="70"/>
        <end position="87"/>
    </location>
</feature>
<keyword evidence="8" id="KW-0961">Cell wall biogenesis/degradation</keyword>
<feature type="transmembrane region" description="Helical" evidence="8">
    <location>
        <begin position="208"/>
        <end position="227"/>
    </location>
</feature>
<keyword evidence="3 8" id="KW-0812">Transmembrane</keyword>
<evidence type="ECO:0000256" key="2">
    <source>
        <dbReference type="ARBA" id="ARBA00004752"/>
    </source>
</evidence>
<dbReference type="InterPro" id="IPR001182">
    <property type="entry name" value="FtsW/RodA"/>
</dbReference>
<dbReference type="PANTHER" id="PTHR30474">
    <property type="entry name" value="CELL CYCLE PROTEIN"/>
    <property type="match status" value="1"/>
</dbReference>
<keyword evidence="4 8" id="KW-0133">Cell shape</keyword>
<feature type="transmembrane region" description="Helical" evidence="8">
    <location>
        <begin position="298"/>
        <end position="318"/>
    </location>
</feature>
<keyword evidence="5 8" id="KW-1133">Transmembrane helix</keyword>
<dbReference type="HAMAP" id="MF_02079">
    <property type="entry name" value="PGT_RodA"/>
    <property type="match status" value="1"/>
</dbReference>
<proteinExistence type="inferred from homology"/>
<gene>
    <name evidence="8 9" type="primary">rodA</name>
    <name evidence="9" type="ORF">O4U47_11435</name>
</gene>
<evidence type="ECO:0000313" key="9">
    <source>
        <dbReference type="EMBL" id="MDA2805126.1"/>
    </source>
</evidence>
<keyword evidence="8" id="KW-0808">Transferase</keyword>
<comment type="subcellular location">
    <subcellularLocation>
        <location evidence="8">Cell membrane</location>
        <topology evidence="8">Multi-pass membrane protein</topology>
    </subcellularLocation>
    <subcellularLocation>
        <location evidence="1">Membrane</location>
        <topology evidence="1">Multi-pass membrane protein</topology>
    </subcellularLocation>
</comment>
<protein>
    <recommendedName>
        <fullName evidence="8">Peptidoglycan glycosyltransferase RodA</fullName>
        <shortName evidence="8">PGT</shortName>
        <ecNumber evidence="8">2.4.99.28</ecNumber>
    </recommendedName>
    <alternativeName>
        <fullName evidence="8">Cell elongation protein RodA</fullName>
    </alternativeName>
    <alternativeName>
        <fullName evidence="8">Cell wall polymerase</fullName>
    </alternativeName>
    <alternativeName>
        <fullName evidence="8">Peptidoglycan polymerase</fullName>
        <shortName evidence="8">PG polymerase</shortName>
    </alternativeName>
</protein>
<evidence type="ECO:0000256" key="3">
    <source>
        <dbReference type="ARBA" id="ARBA00022692"/>
    </source>
</evidence>
<comment type="catalytic activity">
    <reaction evidence="7 8">
        <text>[GlcNAc-(1-&gt;4)-Mur2Ac(oyl-L-Ala-gamma-D-Glu-L-Lys-D-Ala-D-Ala)](n)-di-trans,octa-cis-undecaprenyl diphosphate + beta-D-GlcNAc-(1-&gt;4)-Mur2Ac(oyl-L-Ala-gamma-D-Glu-L-Lys-D-Ala-D-Ala)-di-trans,octa-cis-undecaprenyl diphosphate = [GlcNAc-(1-&gt;4)-Mur2Ac(oyl-L-Ala-gamma-D-Glu-L-Lys-D-Ala-D-Ala)](n+1)-di-trans,octa-cis-undecaprenyl diphosphate + di-trans,octa-cis-undecaprenyl diphosphate + H(+)</text>
        <dbReference type="Rhea" id="RHEA:23708"/>
        <dbReference type="Rhea" id="RHEA-COMP:9602"/>
        <dbReference type="Rhea" id="RHEA-COMP:9603"/>
        <dbReference type="ChEBI" id="CHEBI:15378"/>
        <dbReference type="ChEBI" id="CHEBI:58405"/>
        <dbReference type="ChEBI" id="CHEBI:60033"/>
        <dbReference type="ChEBI" id="CHEBI:78435"/>
        <dbReference type="EC" id="2.4.99.28"/>
    </reaction>
</comment>
<dbReference type="Proteomes" id="UP001165685">
    <property type="component" value="Unassembled WGS sequence"/>
</dbReference>
<dbReference type="EMBL" id="JAQFWP010000017">
    <property type="protein sequence ID" value="MDA2805126.1"/>
    <property type="molecule type" value="Genomic_DNA"/>
</dbReference>
<evidence type="ECO:0000256" key="7">
    <source>
        <dbReference type="ARBA" id="ARBA00049902"/>
    </source>
</evidence>
<feature type="transmembrane region" description="Helical" evidence="8">
    <location>
        <begin position="364"/>
        <end position="385"/>
    </location>
</feature>
<sequence length="393" mass="41007">MSTVRSAPEPLRRGTASRAFRTVAGNRPRRLDRALIGGVLALTAIGTLLLAAATYEPGHPESPLVYVERHLAHVGIALAAGAAVAFVDYRKPRAYAPIVFIASAVLLALVLTPLGEVVNGSRSWVALGPVQLQPSEFAKVGLVLMAAMLLGEPRDGETAPTSRDVLFSLGALAVPLGLVMLQPDLGTGMVVGVTYLAMLTLSGAPLRWIAGLLACGVAAVVAVWWFGLLKAYQLARFTSFLDPSIDARGTGYNANQAMIAVGSGGISGTGLFRGEQTAGRFVPEQHTDFIFTVAGEELGFVGGIAVIGLMALVLLRILRIAAGCEQPYARLVCVGVAAWFAFQAFINIGMTIGVTPITGIPLPFVSYGGSATIANMCAVGLVLGVHARDRGFE</sequence>
<dbReference type="PROSITE" id="PS00428">
    <property type="entry name" value="FTSW_RODA_SPOVE"/>
    <property type="match status" value="1"/>
</dbReference>
<feature type="transmembrane region" description="Helical" evidence="8">
    <location>
        <begin position="34"/>
        <end position="55"/>
    </location>
</feature>
<reference evidence="9" key="1">
    <citation type="submission" date="2023-01" db="EMBL/GenBank/DDBJ databases">
        <title>Draft genome sequence of Nocardiopsis sp. LSu2-4 isolated from halophytes.</title>
        <authorList>
            <person name="Duangmal K."/>
            <person name="Chantavorakit T."/>
        </authorList>
    </citation>
    <scope>NUCLEOTIDE SEQUENCE</scope>
    <source>
        <strain evidence="9">LSu2-4</strain>
    </source>
</reference>
<dbReference type="RefSeq" id="WP_270677773.1">
    <property type="nucleotide sequence ID" value="NZ_JAQFWP010000017.1"/>
</dbReference>
<keyword evidence="6 8" id="KW-0472">Membrane</keyword>
<comment type="caution">
    <text evidence="9">The sequence shown here is derived from an EMBL/GenBank/DDBJ whole genome shotgun (WGS) entry which is preliminary data.</text>
</comment>
<feature type="transmembrane region" description="Helical" evidence="8">
    <location>
        <begin position="330"/>
        <end position="352"/>
    </location>
</feature>
<dbReference type="Pfam" id="PF01098">
    <property type="entry name" value="FTSW_RODA_SPOVE"/>
    <property type="match status" value="1"/>
</dbReference>
<comment type="function">
    <text evidence="8">Peptidoglycan polymerase that is essential for cell wall elongation.</text>
</comment>
<keyword evidence="8" id="KW-0573">Peptidoglycan synthesis</keyword>
<dbReference type="InterPro" id="IPR011923">
    <property type="entry name" value="RodA/MrdB"/>
</dbReference>
<feature type="transmembrane region" description="Helical" evidence="8">
    <location>
        <begin position="94"/>
        <end position="114"/>
    </location>
</feature>
<dbReference type="NCBIfam" id="TIGR02210">
    <property type="entry name" value="rodA_shape"/>
    <property type="match status" value="1"/>
</dbReference>
<dbReference type="PANTHER" id="PTHR30474:SF14">
    <property type="entry name" value="CELL CYCLE PROTEIN"/>
    <property type="match status" value="1"/>
</dbReference>
<evidence type="ECO:0000256" key="8">
    <source>
        <dbReference type="HAMAP-Rule" id="MF_02079"/>
    </source>
</evidence>
<evidence type="ECO:0000313" key="10">
    <source>
        <dbReference type="Proteomes" id="UP001165685"/>
    </source>
</evidence>
<dbReference type="InterPro" id="IPR018365">
    <property type="entry name" value="Cell_cycle_FtsW-rel_CS"/>
</dbReference>
<evidence type="ECO:0000256" key="4">
    <source>
        <dbReference type="ARBA" id="ARBA00022960"/>
    </source>
</evidence>
<comment type="similarity">
    <text evidence="8">Belongs to the SEDS family. MrdB/RodA subfamily.</text>
</comment>